<organism evidence="1 2">
    <name type="scientific">Vigna unguiculata</name>
    <name type="common">Cowpea</name>
    <dbReference type="NCBI Taxonomy" id="3917"/>
    <lineage>
        <taxon>Eukaryota</taxon>
        <taxon>Viridiplantae</taxon>
        <taxon>Streptophyta</taxon>
        <taxon>Embryophyta</taxon>
        <taxon>Tracheophyta</taxon>
        <taxon>Spermatophyta</taxon>
        <taxon>Magnoliopsida</taxon>
        <taxon>eudicotyledons</taxon>
        <taxon>Gunneridae</taxon>
        <taxon>Pentapetalae</taxon>
        <taxon>rosids</taxon>
        <taxon>fabids</taxon>
        <taxon>Fabales</taxon>
        <taxon>Fabaceae</taxon>
        <taxon>Papilionoideae</taxon>
        <taxon>50 kb inversion clade</taxon>
        <taxon>NPAAA clade</taxon>
        <taxon>indigoferoid/millettioid clade</taxon>
        <taxon>Phaseoleae</taxon>
        <taxon>Vigna</taxon>
    </lineage>
</organism>
<name>A0A4D6NL61_VIGUN</name>
<evidence type="ECO:0000313" key="2">
    <source>
        <dbReference type="Proteomes" id="UP000501690"/>
    </source>
</evidence>
<sequence length="52" mass="5444">MGLARWWRVAEARTPFSLMGRRNKKTGDSGSLAAPATSTFTAVVTDASSAAS</sequence>
<dbReference type="AlphaFoldDB" id="A0A4D6NL61"/>
<accession>A0A4D6NL61</accession>
<evidence type="ECO:0000313" key="1">
    <source>
        <dbReference type="EMBL" id="QCE14376.1"/>
    </source>
</evidence>
<dbReference type="EMBL" id="CP039355">
    <property type="protein sequence ID" value="QCE14376.1"/>
    <property type="molecule type" value="Genomic_DNA"/>
</dbReference>
<protein>
    <submittedName>
        <fullName evidence="1">Uncharacterized protein</fullName>
    </submittedName>
</protein>
<keyword evidence="2" id="KW-1185">Reference proteome</keyword>
<dbReference type="Proteomes" id="UP000501690">
    <property type="component" value="Linkage Group LG11"/>
</dbReference>
<proteinExistence type="predicted"/>
<gene>
    <name evidence="1" type="ORF">DEO72_LG11g1376</name>
</gene>
<reference evidence="1 2" key="1">
    <citation type="submission" date="2019-04" db="EMBL/GenBank/DDBJ databases">
        <title>An improved genome assembly and genetic linkage map for asparagus bean, Vigna unguiculata ssp. sesquipedialis.</title>
        <authorList>
            <person name="Xia Q."/>
            <person name="Zhang R."/>
            <person name="Dong Y."/>
        </authorList>
    </citation>
    <scope>NUCLEOTIDE SEQUENCE [LARGE SCALE GENOMIC DNA]</scope>
    <source>
        <tissue evidence="1">Leaf</tissue>
    </source>
</reference>